<dbReference type="SUPFAM" id="SSF53335">
    <property type="entry name" value="S-adenosyl-L-methionine-dependent methyltransferases"/>
    <property type="match status" value="1"/>
</dbReference>
<keyword evidence="3" id="KW-1185">Reference proteome</keyword>
<protein>
    <submittedName>
        <fullName evidence="2">Methyltransferase domain-containing protein</fullName>
    </submittedName>
</protein>
<organism evidence="2 3">
    <name type="scientific">Metabacillus idriensis</name>
    <dbReference type="NCBI Taxonomy" id="324768"/>
    <lineage>
        <taxon>Bacteria</taxon>
        <taxon>Bacillati</taxon>
        <taxon>Bacillota</taxon>
        <taxon>Bacilli</taxon>
        <taxon>Bacillales</taxon>
        <taxon>Bacillaceae</taxon>
        <taxon>Metabacillus</taxon>
    </lineage>
</organism>
<dbReference type="RefSeq" id="WP_070876834.1">
    <property type="nucleotide sequence ID" value="NZ_CAJGAA010000001.1"/>
</dbReference>
<dbReference type="PANTHER" id="PTHR43861">
    <property type="entry name" value="TRANS-ACONITATE 2-METHYLTRANSFERASE-RELATED"/>
    <property type="match status" value="1"/>
</dbReference>
<evidence type="ECO:0000259" key="1">
    <source>
        <dbReference type="Pfam" id="PF08241"/>
    </source>
</evidence>
<dbReference type="CDD" id="cd02440">
    <property type="entry name" value="AdoMet_MTases"/>
    <property type="match status" value="1"/>
</dbReference>
<dbReference type="EMBL" id="WKKF01000001">
    <property type="protein sequence ID" value="MRX53058.1"/>
    <property type="molecule type" value="Genomic_DNA"/>
</dbReference>
<dbReference type="InterPro" id="IPR013216">
    <property type="entry name" value="Methyltransf_11"/>
</dbReference>
<dbReference type="Pfam" id="PF08241">
    <property type="entry name" value="Methyltransf_11"/>
    <property type="match status" value="1"/>
</dbReference>
<dbReference type="GO" id="GO:0008757">
    <property type="term" value="F:S-adenosylmethionine-dependent methyltransferase activity"/>
    <property type="evidence" value="ECO:0007669"/>
    <property type="project" value="InterPro"/>
</dbReference>
<keyword evidence="2" id="KW-0808">Transferase</keyword>
<keyword evidence="2" id="KW-0489">Methyltransferase</keyword>
<accession>A0A6I2M4M3</accession>
<feature type="domain" description="Methyltransferase type 11" evidence="1">
    <location>
        <begin position="47"/>
        <end position="141"/>
    </location>
</feature>
<dbReference type="Proteomes" id="UP000441585">
    <property type="component" value="Unassembled WGS sequence"/>
</dbReference>
<dbReference type="PANTHER" id="PTHR43861:SF1">
    <property type="entry name" value="TRANS-ACONITATE 2-METHYLTRANSFERASE"/>
    <property type="match status" value="1"/>
</dbReference>
<dbReference type="AlphaFoldDB" id="A0A6I2M4M3"/>
<evidence type="ECO:0000313" key="2">
    <source>
        <dbReference type="EMBL" id="MRX53058.1"/>
    </source>
</evidence>
<proteinExistence type="predicted"/>
<comment type="caution">
    <text evidence="2">The sequence shown here is derived from an EMBL/GenBank/DDBJ whole genome shotgun (WGS) entry which is preliminary data.</text>
</comment>
<name>A0A6I2M4M3_9BACI</name>
<sequence length="244" mass="28121">MKQNIYDHETFFEYYRSHRKTGVTYNDFVEQPAMKAALPDLHGKSILDLGCGTGDFAKYCVDHGASSVMGVDLSEKMLNQAIFENSHEKIEYVCSSIEEYVAVDDSFDVIISSLAFHYIEDFTELIKKISRWLKPGGKLVFSVEHPVVTARLEMNNWVIDQDKHKLHWAFDNYHEEGMREQEWVIKGVVKYHRTLSTIVNTVIKEGLVLEELKEPQSIPIGLERLPKLVNEKRRPSFLIVKAGK</sequence>
<dbReference type="GO" id="GO:0032259">
    <property type="term" value="P:methylation"/>
    <property type="evidence" value="ECO:0007669"/>
    <property type="project" value="UniProtKB-KW"/>
</dbReference>
<dbReference type="Gene3D" id="3.40.50.150">
    <property type="entry name" value="Vaccinia Virus protein VP39"/>
    <property type="match status" value="1"/>
</dbReference>
<dbReference type="InterPro" id="IPR029063">
    <property type="entry name" value="SAM-dependent_MTases_sf"/>
</dbReference>
<reference evidence="2 3" key="1">
    <citation type="submission" date="2019-11" db="EMBL/GenBank/DDBJ databases">
        <title>Bacillus idriensis genome.</title>
        <authorList>
            <person name="Konopka E.N."/>
            <person name="Newman J.D."/>
        </authorList>
    </citation>
    <scope>NUCLEOTIDE SEQUENCE [LARGE SCALE GENOMIC DNA]</scope>
    <source>
        <strain evidence="2 3">DSM 19097</strain>
    </source>
</reference>
<gene>
    <name evidence="2" type="ORF">GJU41_03675</name>
</gene>
<evidence type="ECO:0000313" key="3">
    <source>
        <dbReference type="Proteomes" id="UP000441585"/>
    </source>
</evidence>